<proteinExistence type="predicted"/>
<dbReference type="OrthoDB" id="2276720at2759"/>
<keyword evidence="1" id="KW-0812">Transmembrane</keyword>
<dbReference type="AlphaFoldDB" id="A0A8H7VUW2"/>
<keyword evidence="1" id="KW-1133">Transmembrane helix</keyword>
<keyword evidence="4" id="KW-1185">Reference proteome</keyword>
<name>A0A8H7VUW2_9FUNG</name>
<comment type="caution">
    <text evidence="3">The sequence shown here is derived from an EMBL/GenBank/DDBJ whole genome shotgun (WGS) entry which is preliminary data.</text>
</comment>
<feature type="transmembrane region" description="Helical" evidence="1">
    <location>
        <begin position="173"/>
        <end position="195"/>
    </location>
</feature>
<gene>
    <name evidence="3" type="ORF">INT45_012003</name>
</gene>
<evidence type="ECO:0000256" key="1">
    <source>
        <dbReference type="SAM" id="Phobius"/>
    </source>
</evidence>
<evidence type="ECO:0000313" key="3">
    <source>
        <dbReference type="EMBL" id="KAG2227979.1"/>
    </source>
</evidence>
<feature type="chain" id="PRO_5034802173" evidence="2">
    <location>
        <begin position="24"/>
        <end position="196"/>
    </location>
</feature>
<evidence type="ECO:0000313" key="4">
    <source>
        <dbReference type="Proteomes" id="UP000646827"/>
    </source>
</evidence>
<sequence>MVRLLSLPTLGAFLYAATSTVSALTASADGQFNIQSPNSFGVFVAGQILPVTYQLDDSTSSGFGLNVYIASTGANATTTAIAAPADVSKDAASKMPDNGSTTIYQHTVNYALPATTVAGDYQVIFESTNTKVNTTLPITIRAAVASSSSVASSSATGSNSASPSGNGKNDESAASVVSIGFLGAVIASVAVVAAAF</sequence>
<protein>
    <submittedName>
        <fullName evidence="3">Uncharacterized protein</fullName>
    </submittedName>
</protein>
<accession>A0A8H7VUW2</accession>
<dbReference type="Proteomes" id="UP000646827">
    <property type="component" value="Unassembled WGS sequence"/>
</dbReference>
<keyword evidence="2" id="KW-0732">Signal</keyword>
<evidence type="ECO:0000256" key="2">
    <source>
        <dbReference type="SAM" id="SignalP"/>
    </source>
</evidence>
<dbReference type="EMBL" id="JAEPRB010000003">
    <property type="protein sequence ID" value="KAG2227979.1"/>
    <property type="molecule type" value="Genomic_DNA"/>
</dbReference>
<feature type="signal peptide" evidence="2">
    <location>
        <begin position="1"/>
        <end position="23"/>
    </location>
</feature>
<organism evidence="3 4">
    <name type="scientific">Circinella minor</name>
    <dbReference type="NCBI Taxonomy" id="1195481"/>
    <lineage>
        <taxon>Eukaryota</taxon>
        <taxon>Fungi</taxon>
        <taxon>Fungi incertae sedis</taxon>
        <taxon>Mucoromycota</taxon>
        <taxon>Mucoromycotina</taxon>
        <taxon>Mucoromycetes</taxon>
        <taxon>Mucorales</taxon>
        <taxon>Lichtheimiaceae</taxon>
        <taxon>Circinella</taxon>
    </lineage>
</organism>
<reference evidence="3 4" key="1">
    <citation type="submission" date="2020-12" db="EMBL/GenBank/DDBJ databases">
        <title>Metabolic potential, ecology and presence of endohyphal bacteria is reflected in genomic diversity of Mucoromycotina.</title>
        <authorList>
            <person name="Muszewska A."/>
            <person name="Okrasinska A."/>
            <person name="Steczkiewicz K."/>
            <person name="Drgas O."/>
            <person name="Orlowska M."/>
            <person name="Perlinska-Lenart U."/>
            <person name="Aleksandrzak-Piekarczyk T."/>
            <person name="Szatraj K."/>
            <person name="Zielenkiewicz U."/>
            <person name="Pilsyk S."/>
            <person name="Malc E."/>
            <person name="Mieczkowski P."/>
            <person name="Kruszewska J.S."/>
            <person name="Biernat P."/>
            <person name="Pawlowska J."/>
        </authorList>
    </citation>
    <scope>NUCLEOTIDE SEQUENCE [LARGE SCALE GENOMIC DNA]</scope>
    <source>
        <strain evidence="3 4">CBS 142.35</strain>
    </source>
</reference>
<keyword evidence="1" id="KW-0472">Membrane</keyword>